<evidence type="ECO:0000256" key="1">
    <source>
        <dbReference type="ARBA" id="ARBA00001052"/>
    </source>
</evidence>
<keyword evidence="6" id="KW-0862">Zinc</keyword>
<keyword evidence="4 6" id="KW-0554">One-carbon metabolism</keyword>
<name>A0A1H0BEK0_9SPHI</name>
<dbReference type="HAMAP" id="MF_00223">
    <property type="entry name" value="FolE"/>
    <property type="match status" value="1"/>
</dbReference>
<accession>A0A1H0BEK0</accession>
<dbReference type="GO" id="GO:0006730">
    <property type="term" value="P:one-carbon metabolic process"/>
    <property type="evidence" value="ECO:0007669"/>
    <property type="project" value="UniProtKB-UniRule"/>
</dbReference>
<dbReference type="GO" id="GO:0003934">
    <property type="term" value="F:GTP cyclohydrolase I activity"/>
    <property type="evidence" value="ECO:0007669"/>
    <property type="project" value="UniProtKB-UniRule"/>
</dbReference>
<dbReference type="InterPro" id="IPR043134">
    <property type="entry name" value="GTP-CH-I_N"/>
</dbReference>
<dbReference type="NCBIfam" id="TIGR00063">
    <property type="entry name" value="folE"/>
    <property type="match status" value="1"/>
</dbReference>
<dbReference type="NCBIfam" id="NF006826">
    <property type="entry name" value="PRK09347.1-3"/>
    <property type="match status" value="1"/>
</dbReference>
<feature type="binding site" evidence="6">
    <location>
        <position position="114"/>
    </location>
    <ligand>
        <name>Zn(2+)</name>
        <dbReference type="ChEBI" id="CHEBI:29105"/>
    </ligand>
</feature>
<comment type="pathway">
    <text evidence="2 6">Cofactor biosynthesis; 7,8-dihydroneopterin triphosphate biosynthesis; 7,8-dihydroneopterin triphosphate from GTP: step 1/1.</text>
</comment>
<evidence type="ECO:0000256" key="2">
    <source>
        <dbReference type="ARBA" id="ARBA00005080"/>
    </source>
</evidence>
<comment type="subunit">
    <text evidence="6">Homopolymer.</text>
</comment>
<feature type="domain" description="GTP cyclohydrolase I" evidence="7">
    <location>
        <begin position="40"/>
        <end position="216"/>
    </location>
</feature>
<keyword evidence="5 6" id="KW-0378">Hydrolase</keyword>
<dbReference type="GO" id="GO:0005737">
    <property type="term" value="C:cytoplasm"/>
    <property type="evidence" value="ECO:0007669"/>
    <property type="project" value="TreeGrafter"/>
</dbReference>
<dbReference type="GO" id="GO:0046654">
    <property type="term" value="P:tetrahydrofolate biosynthetic process"/>
    <property type="evidence" value="ECO:0007669"/>
    <property type="project" value="UniProtKB-UniRule"/>
</dbReference>
<dbReference type="UniPathway" id="UPA00848">
    <property type="reaction ID" value="UER00151"/>
</dbReference>
<dbReference type="FunFam" id="3.30.1130.10:FF:000001">
    <property type="entry name" value="GTP cyclohydrolase 1"/>
    <property type="match status" value="1"/>
</dbReference>
<dbReference type="InterPro" id="IPR043133">
    <property type="entry name" value="GTP-CH-I_C/QueF"/>
</dbReference>
<evidence type="ECO:0000313" key="8">
    <source>
        <dbReference type="EMBL" id="SDN43853.1"/>
    </source>
</evidence>
<feature type="binding site" evidence="6">
    <location>
        <position position="111"/>
    </location>
    <ligand>
        <name>Zn(2+)</name>
        <dbReference type="ChEBI" id="CHEBI:29105"/>
    </ligand>
</feature>
<comment type="catalytic activity">
    <reaction evidence="1 6">
        <text>GTP + H2O = 7,8-dihydroneopterin 3'-triphosphate + formate + H(+)</text>
        <dbReference type="Rhea" id="RHEA:17473"/>
        <dbReference type="ChEBI" id="CHEBI:15377"/>
        <dbReference type="ChEBI" id="CHEBI:15378"/>
        <dbReference type="ChEBI" id="CHEBI:15740"/>
        <dbReference type="ChEBI" id="CHEBI:37565"/>
        <dbReference type="ChEBI" id="CHEBI:58462"/>
        <dbReference type="EC" id="3.5.4.16"/>
    </reaction>
</comment>
<keyword evidence="6" id="KW-0479">Metal-binding</keyword>
<sequence>MEHLLSSYEAEGETHFSANTQTPLRADAFLKTDEEKILAISKHFAAIMEELGLDLSDDSLRGTPHRVAKMYVKELFSGLNPANKPGISIFENKYGYHQMLIEQDIEFISACEHHFLPMPGKAHIAYIPNGKVIGLSKINRIVKYYAKRPQVQERLSKQIFQELQEVLNTSDIIVVITAHHMCVSMRGVEDQSSKTTTISYGGKFEEKETRKDFFQVLNLGTDTVIR</sequence>
<dbReference type="GO" id="GO:0008270">
    <property type="term" value="F:zinc ion binding"/>
    <property type="evidence" value="ECO:0007669"/>
    <property type="project" value="UniProtKB-UniRule"/>
</dbReference>
<dbReference type="Gene3D" id="3.30.1130.10">
    <property type="match status" value="1"/>
</dbReference>
<dbReference type="PROSITE" id="PS00860">
    <property type="entry name" value="GTP_CYCLOHYDROL_1_2"/>
    <property type="match status" value="1"/>
</dbReference>
<evidence type="ECO:0000259" key="7">
    <source>
        <dbReference type="Pfam" id="PF01227"/>
    </source>
</evidence>
<proteinExistence type="inferred from homology"/>
<evidence type="ECO:0000313" key="9">
    <source>
        <dbReference type="Proteomes" id="UP000183200"/>
    </source>
</evidence>
<dbReference type="SUPFAM" id="SSF55620">
    <property type="entry name" value="Tetrahydrobiopterin biosynthesis enzymes-like"/>
    <property type="match status" value="1"/>
</dbReference>
<evidence type="ECO:0000256" key="4">
    <source>
        <dbReference type="ARBA" id="ARBA00022563"/>
    </source>
</evidence>
<dbReference type="RefSeq" id="WP_074610676.1">
    <property type="nucleotide sequence ID" value="NZ_FNGY01000007.1"/>
</dbReference>
<dbReference type="AlphaFoldDB" id="A0A1H0BEK0"/>
<dbReference type="Pfam" id="PF01227">
    <property type="entry name" value="GTP_cyclohydroI"/>
    <property type="match status" value="1"/>
</dbReference>
<keyword evidence="9" id="KW-1185">Reference proteome</keyword>
<protein>
    <recommendedName>
        <fullName evidence="6">GTP cyclohydrolase 1</fullName>
        <ecNumber evidence="6">3.5.4.16</ecNumber>
    </recommendedName>
    <alternativeName>
        <fullName evidence="6">GTP cyclohydrolase I</fullName>
        <shortName evidence="6">GTP-CH-I</shortName>
    </alternativeName>
</protein>
<dbReference type="NCBIfam" id="NF006825">
    <property type="entry name" value="PRK09347.1-2"/>
    <property type="match status" value="1"/>
</dbReference>
<dbReference type="GO" id="GO:0006729">
    <property type="term" value="P:tetrahydrobiopterin biosynthetic process"/>
    <property type="evidence" value="ECO:0007669"/>
    <property type="project" value="TreeGrafter"/>
</dbReference>
<dbReference type="PANTHER" id="PTHR11109">
    <property type="entry name" value="GTP CYCLOHYDROLASE I"/>
    <property type="match status" value="1"/>
</dbReference>
<dbReference type="Proteomes" id="UP000183200">
    <property type="component" value="Unassembled WGS sequence"/>
</dbReference>
<evidence type="ECO:0000256" key="3">
    <source>
        <dbReference type="ARBA" id="ARBA00008085"/>
    </source>
</evidence>
<keyword evidence="6" id="KW-0342">GTP-binding</keyword>
<dbReference type="InterPro" id="IPR018234">
    <property type="entry name" value="GTP_CycHdrlase_I_CS"/>
</dbReference>
<keyword evidence="6" id="KW-0547">Nucleotide-binding</keyword>
<dbReference type="PROSITE" id="PS00859">
    <property type="entry name" value="GTP_CYCLOHYDROL_1_1"/>
    <property type="match status" value="1"/>
</dbReference>
<comment type="similarity">
    <text evidence="3 6">Belongs to the GTP cyclohydrolase I family.</text>
</comment>
<dbReference type="InterPro" id="IPR020602">
    <property type="entry name" value="GTP_CycHdrlase_I_dom"/>
</dbReference>
<dbReference type="NCBIfam" id="NF006824">
    <property type="entry name" value="PRK09347.1-1"/>
    <property type="match status" value="1"/>
</dbReference>
<dbReference type="InterPro" id="IPR001474">
    <property type="entry name" value="GTP_CycHdrlase_I"/>
</dbReference>
<evidence type="ECO:0000256" key="6">
    <source>
        <dbReference type="HAMAP-Rule" id="MF_00223"/>
    </source>
</evidence>
<dbReference type="EC" id="3.5.4.16" evidence="6"/>
<dbReference type="GO" id="GO:0005525">
    <property type="term" value="F:GTP binding"/>
    <property type="evidence" value="ECO:0007669"/>
    <property type="project" value="UniProtKB-KW"/>
</dbReference>
<gene>
    <name evidence="6" type="primary">folE</name>
    <name evidence="8" type="ORF">SAMN05421820_107385</name>
</gene>
<reference evidence="9" key="1">
    <citation type="submission" date="2016-10" db="EMBL/GenBank/DDBJ databases">
        <authorList>
            <person name="Varghese N."/>
            <person name="Submissions S."/>
        </authorList>
    </citation>
    <scope>NUCLEOTIDE SEQUENCE [LARGE SCALE GENOMIC DNA]</scope>
    <source>
        <strain evidence="9">DSM 19110</strain>
    </source>
</reference>
<feature type="binding site" evidence="6">
    <location>
        <position position="182"/>
    </location>
    <ligand>
        <name>Zn(2+)</name>
        <dbReference type="ChEBI" id="CHEBI:29105"/>
    </ligand>
</feature>
<dbReference type="OrthoDB" id="9801207at2"/>
<organism evidence="8 9">
    <name type="scientific">Pedobacter steynii</name>
    <dbReference type="NCBI Taxonomy" id="430522"/>
    <lineage>
        <taxon>Bacteria</taxon>
        <taxon>Pseudomonadati</taxon>
        <taxon>Bacteroidota</taxon>
        <taxon>Sphingobacteriia</taxon>
        <taxon>Sphingobacteriales</taxon>
        <taxon>Sphingobacteriaceae</taxon>
        <taxon>Pedobacter</taxon>
    </lineage>
</organism>
<dbReference type="Gene3D" id="1.10.286.10">
    <property type="match status" value="1"/>
</dbReference>
<evidence type="ECO:0000256" key="5">
    <source>
        <dbReference type="ARBA" id="ARBA00022801"/>
    </source>
</evidence>
<dbReference type="EMBL" id="FNGY01000007">
    <property type="protein sequence ID" value="SDN43853.1"/>
    <property type="molecule type" value="Genomic_DNA"/>
</dbReference>
<dbReference type="PANTHER" id="PTHR11109:SF7">
    <property type="entry name" value="GTP CYCLOHYDROLASE 1"/>
    <property type="match status" value="1"/>
</dbReference>